<dbReference type="Proteomes" id="UP000319232">
    <property type="component" value="Unassembled WGS sequence"/>
</dbReference>
<proteinExistence type="predicted"/>
<sequence length="61" mass="6778">MTEDNVKNISDYRKNNDAVDANSSAISGKSAPAKLSEKLRNTVPSGLRAQMRQQMRNKHGF</sequence>
<comment type="caution">
    <text evidence="3">The sequence shown here is derived from an EMBL/GenBank/DDBJ whole genome shotgun (WGS) entry which is preliminary data.</text>
</comment>
<gene>
    <name evidence="2" type="ORF">EVA07_24855</name>
    <name evidence="3" type="ORF">FG704_024455</name>
</gene>
<protein>
    <submittedName>
        <fullName evidence="3">Uncharacterized protein</fullName>
    </submittedName>
</protein>
<dbReference type="EMBL" id="VCUW02000037">
    <property type="protein sequence ID" value="TRG41756.1"/>
    <property type="molecule type" value="Genomic_DNA"/>
</dbReference>
<reference evidence="2" key="2">
    <citation type="submission" date="2019-02" db="EMBL/GenBank/DDBJ databases">
        <authorList>
            <consortium name="GenomeTrakr network: Whole genome sequencing for foodborne pathogen traceback"/>
        </authorList>
    </citation>
    <scope>NUCLEOTIDE SEQUENCE</scope>
    <source>
        <strain evidence="2">HIY0183</strain>
    </source>
</reference>
<evidence type="ECO:0000313" key="4">
    <source>
        <dbReference type="Proteomes" id="UP000319232"/>
    </source>
</evidence>
<organism evidence="3 4">
    <name type="scientific">Salmonella anatum</name>
    <dbReference type="NCBI Taxonomy" id="58712"/>
    <lineage>
        <taxon>Bacteria</taxon>
        <taxon>Pseudomonadati</taxon>
        <taxon>Pseudomonadota</taxon>
        <taxon>Gammaproteobacteria</taxon>
        <taxon>Enterobacterales</taxon>
        <taxon>Enterobacteriaceae</taxon>
        <taxon>Salmonella</taxon>
    </lineage>
</organism>
<feature type="region of interest" description="Disordered" evidence="1">
    <location>
        <begin position="1"/>
        <end position="44"/>
    </location>
</feature>
<reference evidence="3 4" key="1">
    <citation type="journal article" date="2019" name="Appl. Environ. Microbiol.">
        <title>Clinically Unreported Salmonellosis Outbreak Detected via Comparative Genomic Analysis of Municipal Wastewater Salmonella Isolates.</title>
        <authorList>
            <person name="Diemert S."/>
            <person name="Yan T."/>
        </authorList>
    </citation>
    <scope>NUCLEOTIDE SEQUENCE [LARGE SCALE GENOMIC DNA]</scope>
    <source>
        <strain evidence="3 4">HIY0183</strain>
    </source>
</reference>
<name>A0A4Z9P0L8_SALAN</name>
<accession>A0A4Z9P0L8</accession>
<feature type="compositionally biased region" description="Basic and acidic residues" evidence="1">
    <location>
        <begin position="1"/>
        <end position="17"/>
    </location>
</feature>
<evidence type="ECO:0000313" key="2">
    <source>
        <dbReference type="EMBL" id="ECU4738165.1"/>
    </source>
</evidence>
<dbReference type="EMBL" id="AAKQAO010000055">
    <property type="protein sequence ID" value="ECU4738165.1"/>
    <property type="molecule type" value="Genomic_DNA"/>
</dbReference>
<dbReference type="RefSeq" id="WP_074518866.1">
    <property type="nucleotide sequence ID" value="NZ_VCUW02000037.1"/>
</dbReference>
<evidence type="ECO:0000256" key="1">
    <source>
        <dbReference type="SAM" id="MobiDB-lite"/>
    </source>
</evidence>
<dbReference type="AlphaFoldDB" id="A0A4Z9P0L8"/>
<evidence type="ECO:0000313" key="3">
    <source>
        <dbReference type="EMBL" id="TRG41756.1"/>
    </source>
</evidence>